<feature type="compositionally biased region" description="Polar residues" evidence="2">
    <location>
        <begin position="158"/>
        <end position="175"/>
    </location>
</feature>
<reference evidence="5 6" key="1">
    <citation type="submission" date="2015-02" db="EMBL/GenBank/DDBJ databases">
        <title>Draft Genome Sequences of Two Closely-Related Aflatoxigenic Aspergillus Species Obtained from the Cote d'Ivoire.</title>
        <authorList>
            <person name="Moore G.G."/>
            <person name="Beltz S.B."/>
            <person name="Mack B.M."/>
        </authorList>
    </citation>
    <scope>NUCLEOTIDE SEQUENCE [LARGE SCALE GENOMIC DNA]</scope>
    <source>
        <strain evidence="5 6">SRRC1468</strain>
    </source>
</reference>
<keyword evidence="1" id="KW-0342">GTP-binding</keyword>
<organism evidence="5 6">
    <name type="scientific">Aspergillus rambellii</name>
    <dbReference type="NCBI Taxonomy" id="308745"/>
    <lineage>
        <taxon>Eukaryota</taxon>
        <taxon>Fungi</taxon>
        <taxon>Dikarya</taxon>
        <taxon>Ascomycota</taxon>
        <taxon>Pezizomycotina</taxon>
        <taxon>Eurotiomycetes</taxon>
        <taxon>Eurotiomycetidae</taxon>
        <taxon>Eurotiales</taxon>
        <taxon>Aspergillaceae</taxon>
        <taxon>Aspergillus</taxon>
        <taxon>Aspergillus subgen. Nidulantes</taxon>
    </lineage>
</organism>
<dbReference type="EMBL" id="JZBS01003608">
    <property type="protein sequence ID" value="KKK14278.1"/>
    <property type="molecule type" value="Genomic_DNA"/>
</dbReference>
<feature type="transmembrane region" description="Helical" evidence="3">
    <location>
        <begin position="683"/>
        <end position="704"/>
    </location>
</feature>
<feature type="region of interest" description="Disordered" evidence="2">
    <location>
        <begin position="1"/>
        <end position="23"/>
    </location>
</feature>
<accession>A0A0F8U3X9</accession>
<evidence type="ECO:0000313" key="5">
    <source>
        <dbReference type="EMBL" id="KKK14278.1"/>
    </source>
</evidence>
<evidence type="ECO:0000256" key="1">
    <source>
        <dbReference type="RuleBase" id="RU004560"/>
    </source>
</evidence>
<keyword evidence="1" id="KW-0547">Nucleotide-binding</keyword>
<sequence>MRPPVPEVAVPRSRKSSLEQQWIDPRSAVPSTFYLARSHGSSDADADELSPDESDHLRDSMYGVQSFEGTGQSIASIPAAPQLESDPLCVNKPASRSASLRGQLSCDNHPDEEGEEDAAFGARRKSTLKPLDPIHPSMLDPSLPTSTLTSPRPSTPLNFTNPDEASSLPSSPRSITNQSLRHLDEISITDDLSSQAVASGEEDEESRPLPHMSSDSMSQLIMPSISMPSRRPFTDKGMALGRLKILFAGPSGSGKTSFIKSIVQICEDIVHVDPFDEPAHPLVSLSHVRRSSRASSRPTPLPAPVSEIYASSKPYPTWWSDLEDSRVLRRRKSMGEIVLERNLCFVDTPASRLSQLGQIDAIIQYMNQQLFRATAALETSNNDFQNMLAGNGGCQVDVILYLISQDTLRSDIECISKLGDWTNVIPVISKSDLLTPDQISALKSAYHDHAQTVSLRPFSLFGDVFPDIDQSPFAVSSAKSNDDSIMDASTLMSPDYVQPLVHSELTLLVQRLFDRENVAWIRHSAAKKVAQQHKELHRQHRPLQNGALSFSSSPYGLAPGYTMARISDYTQREEKLARIQLARWASDLQQSLQNERERYAAVARGERAVWLTERLGECVVEGSLVPISQTPGFYGLRVPPDKATGSLLVRAQSGQKVEYHIARISPLDPLGVVRWSEDLKRRGWAIVQIVGSFGVVGGLALWLAKAWGLPSRSFSEWRFDWFCTSD</sequence>
<protein>
    <recommendedName>
        <fullName evidence="4">Septin-type G domain-containing protein</fullName>
    </recommendedName>
</protein>
<dbReference type="AlphaFoldDB" id="A0A0F8U3X9"/>
<name>A0A0F8U3X9_9EURO</name>
<dbReference type="SUPFAM" id="SSF52540">
    <property type="entry name" value="P-loop containing nucleoside triphosphate hydrolases"/>
    <property type="match status" value="1"/>
</dbReference>
<keyword evidence="3" id="KW-1133">Transmembrane helix</keyword>
<proteinExistence type="inferred from homology"/>
<evidence type="ECO:0000256" key="3">
    <source>
        <dbReference type="SAM" id="Phobius"/>
    </source>
</evidence>
<evidence type="ECO:0000256" key="2">
    <source>
        <dbReference type="SAM" id="MobiDB-lite"/>
    </source>
</evidence>
<keyword evidence="6" id="KW-1185">Reference proteome</keyword>
<feature type="compositionally biased region" description="Polar residues" evidence="2">
    <location>
        <begin position="94"/>
        <end position="106"/>
    </location>
</feature>
<dbReference type="Gene3D" id="3.40.50.300">
    <property type="entry name" value="P-loop containing nucleotide triphosphate hydrolases"/>
    <property type="match status" value="1"/>
</dbReference>
<feature type="region of interest" description="Disordered" evidence="2">
    <location>
        <begin position="191"/>
        <end position="215"/>
    </location>
</feature>
<comment type="caution">
    <text evidence="5">The sequence shown here is derived from an EMBL/GenBank/DDBJ whole genome shotgun (WGS) entry which is preliminary data.</text>
</comment>
<dbReference type="GO" id="GO:0005525">
    <property type="term" value="F:GTP binding"/>
    <property type="evidence" value="ECO:0007669"/>
    <property type="project" value="UniProtKB-KW"/>
</dbReference>
<dbReference type="PROSITE" id="PS51719">
    <property type="entry name" value="G_SEPTIN"/>
    <property type="match status" value="1"/>
</dbReference>
<evidence type="ECO:0000259" key="4">
    <source>
        <dbReference type="PROSITE" id="PS51719"/>
    </source>
</evidence>
<feature type="domain" description="Septin-type G" evidence="4">
    <location>
        <begin position="239"/>
        <end position="539"/>
    </location>
</feature>
<gene>
    <name evidence="5" type="ORF">ARAM_007387</name>
</gene>
<keyword evidence="3" id="KW-0812">Transmembrane</keyword>
<comment type="similarity">
    <text evidence="1">Belongs to the TRAFAC class TrmE-Era-EngA-EngB-Septin-like GTPase superfamily. Septin GTPase family.</text>
</comment>
<dbReference type="Pfam" id="PF00735">
    <property type="entry name" value="Septin"/>
    <property type="match status" value="1"/>
</dbReference>
<dbReference type="InterPro" id="IPR027417">
    <property type="entry name" value="P-loop_NTPase"/>
</dbReference>
<dbReference type="OrthoDB" id="4150765at2759"/>
<dbReference type="InterPro" id="IPR030379">
    <property type="entry name" value="G_SEPTIN_dom"/>
</dbReference>
<keyword evidence="3" id="KW-0472">Membrane</keyword>
<feature type="compositionally biased region" description="Low complexity" evidence="2">
    <location>
        <begin position="136"/>
        <end position="157"/>
    </location>
</feature>
<evidence type="ECO:0000313" key="6">
    <source>
        <dbReference type="Proteomes" id="UP000034291"/>
    </source>
</evidence>
<dbReference type="STRING" id="308745.A0A0F8U3X9"/>
<dbReference type="PANTHER" id="PTHR18884">
    <property type="entry name" value="SEPTIN"/>
    <property type="match status" value="1"/>
</dbReference>
<dbReference type="Proteomes" id="UP000034291">
    <property type="component" value="Unassembled WGS sequence"/>
</dbReference>
<feature type="region of interest" description="Disordered" evidence="2">
    <location>
        <begin position="37"/>
        <end position="175"/>
    </location>
</feature>